<sequence>MSCSVGSVYNNVSDCEAFCGQGNCFDYTLYACCPDLSGFIEAGLSLAKKIIIGVCVGGGLLLILSIVGCYFCCCRPRKQQQQTIIVSGGQQPMMQQAGVPMMQQQQFGQPNQVMMPMQ</sequence>
<keyword evidence="1" id="KW-0812">Transmembrane</keyword>
<proteinExistence type="predicted"/>
<dbReference type="Proteomes" id="UP001642409">
    <property type="component" value="Unassembled WGS sequence"/>
</dbReference>
<organism evidence="2">
    <name type="scientific">Hexamita inflata</name>
    <dbReference type="NCBI Taxonomy" id="28002"/>
    <lineage>
        <taxon>Eukaryota</taxon>
        <taxon>Metamonada</taxon>
        <taxon>Diplomonadida</taxon>
        <taxon>Hexamitidae</taxon>
        <taxon>Hexamitinae</taxon>
        <taxon>Hexamita</taxon>
    </lineage>
</organism>
<reference evidence="3 4" key="2">
    <citation type="submission" date="2024-07" db="EMBL/GenBank/DDBJ databases">
        <authorList>
            <person name="Akdeniz Z."/>
        </authorList>
    </citation>
    <scope>NUCLEOTIDE SEQUENCE [LARGE SCALE GENOMIC DNA]</scope>
</reference>
<evidence type="ECO:0000313" key="3">
    <source>
        <dbReference type="EMBL" id="CAL5984481.1"/>
    </source>
</evidence>
<dbReference type="AlphaFoldDB" id="A0AA86RQA8"/>
<dbReference type="EMBL" id="CAXDID020000017">
    <property type="protein sequence ID" value="CAL5984481.1"/>
    <property type="molecule type" value="Genomic_DNA"/>
</dbReference>
<evidence type="ECO:0000313" key="2">
    <source>
        <dbReference type="EMBL" id="CAI9978711.1"/>
    </source>
</evidence>
<reference evidence="2" key="1">
    <citation type="submission" date="2023-06" db="EMBL/GenBank/DDBJ databases">
        <authorList>
            <person name="Kurt Z."/>
        </authorList>
    </citation>
    <scope>NUCLEOTIDE SEQUENCE</scope>
</reference>
<keyword evidence="1" id="KW-0472">Membrane</keyword>
<protein>
    <submittedName>
        <fullName evidence="3">Hypothetical_protein</fullName>
    </submittedName>
</protein>
<accession>A0AA86RQA8</accession>
<comment type="caution">
    <text evidence="2">The sequence shown here is derived from an EMBL/GenBank/DDBJ whole genome shotgun (WGS) entry which is preliminary data.</text>
</comment>
<keyword evidence="4" id="KW-1185">Reference proteome</keyword>
<evidence type="ECO:0000256" key="1">
    <source>
        <dbReference type="SAM" id="Phobius"/>
    </source>
</evidence>
<name>A0AA86RQA8_9EUKA</name>
<gene>
    <name evidence="2" type="ORF">HINF_LOCUS66356</name>
    <name evidence="3" type="ORF">HINF_LOCUS8121</name>
</gene>
<keyword evidence="1" id="KW-1133">Transmembrane helix</keyword>
<evidence type="ECO:0000313" key="4">
    <source>
        <dbReference type="Proteomes" id="UP001642409"/>
    </source>
</evidence>
<feature type="transmembrane region" description="Helical" evidence="1">
    <location>
        <begin position="50"/>
        <end position="73"/>
    </location>
</feature>
<dbReference type="EMBL" id="CATOUU010001186">
    <property type="protein sequence ID" value="CAI9978711.1"/>
    <property type="molecule type" value="Genomic_DNA"/>
</dbReference>